<organism evidence="2 3">
    <name type="scientific">Mucor circinelloides f. lusitanicus</name>
    <name type="common">Mucor racemosus var. lusitanicus</name>
    <dbReference type="NCBI Taxonomy" id="29924"/>
    <lineage>
        <taxon>Eukaryota</taxon>
        <taxon>Fungi</taxon>
        <taxon>Fungi incertae sedis</taxon>
        <taxon>Mucoromycota</taxon>
        <taxon>Mucoromycotina</taxon>
        <taxon>Mucoromycetes</taxon>
        <taxon>Mucorales</taxon>
        <taxon>Mucorineae</taxon>
        <taxon>Mucoraceae</taxon>
        <taxon>Mucor</taxon>
    </lineage>
</organism>
<protein>
    <submittedName>
        <fullName evidence="2">Uncharacterized protein</fullName>
    </submittedName>
</protein>
<comment type="caution">
    <text evidence="2">The sequence shown here is derived from an EMBL/GenBank/DDBJ whole genome shotgun (WGS) entry which is preliminary data.</text>
</comment>
<name>A0A8H4BJ53_MUCCL</name>
<feature type="region of interest" description="Disordered" evidence="1">
    <location>
        <begin position="100"/>
        <end position="136"/>
    </location>
</feature>
<evidence type="ECO:0000313" key="3">
    <source>
        <dbReference type="Proteomes" id="UP000469890"/>
    </source>
</evidence>
<evidence type="ECO:0000313" key="2">
    <source>
        <dbReference type="EMBL" id="KAF1803264.1"/>
    </source>
</evidence>
<dbReference type="AlphaFoldDB" id="A0A8H4BJ53"/>
<sequence>MSYITQEATDHIFSLIKDDDSTEILWSCFVSEAKHFIINSWDKFPKNDACRAYWLRFYHNQVAKLGCVANTGYDNWFTIQKLVNSITNQSTVPLQTIPSSASMPASASMPPPPKSCSLKSVTTSSSNSATSSSKSKLGTLLSNQNRQIALDLYNQMEDTNKWKLTSGRFVEDVMHSVLLSQPFEHPSQYCILDIDDDNWIDIFTPEERREITLAIPPIELPSMPSDMVNFLIDIPDTEDLTVIYNHLENTPLDYNSQNHLLWLKHSIQNAIELIDQKYLPITTQQEEDICFSVWKFVNDAFRCSKLTAKQQISSTASKEAVCKKRKIAMTEPIQRQKHALVPDISILYGSQTYAIIEAAKTENDTKQLVEIFKKCPEFMSEILNQLIKENPTEQREIKVYASVLSKATCCCLMLSNPFGYVKVVSRSKKLAHPEVKDAFKPDMCTLLDHFWGFKLAIEAVVDSLSKSKYENSPFKQK</sequence>
<gene>
    <name evidence="2" type="ORF">FB192DRAFT_1367275</name>
</gene>
<dbReference type="Proteomes" id="UP000469890">
    <property type="component" value="Unassembled WGS sequence"/>
</dbReference>
<feature type="compositionally biased region" description="Low complexity" evidence="1">
    <location>
        <begin position="115"/>
        <end position="136"/>
    </location>
</feature>
<accession>A0A8H4BJ53</accession>
<proteinExistence type="predicted"/>
<evidence type="ECO:0000256" key="1">
    <source>
        <dbReference type="SAM" id="MobiDB-lite"/>
    </source>
</evidence>
<dbReference type="EMBL" id="JAAECE010000003">
    <property type="protein sequence ID" value="KAF1803264.1"/>
    <property type="molecule type" value="Genomic_DNA"/>
</dbReference>
<reference evidence="2 3" key="1">
    <citation type="submission" date="2019-09" db="EMBL/GenBank/DDBJ databases">
        <authorList>
            <consortium name="DOE Joint Genome Institute"/>
            <person name="Mondo S.J."/>
            <person name="Navarro-Mendoza M.I."/>
            <person name="Perez-Arques C."/>
            <person name="Panchal S."/>
            <person name="Nicolas F.E."/>
            <person name="Ganguly P."/>
            <person name="Pangilinan J."/>
            <person name="Grigoriev I."/>
            <person name="Heitman J."/>
            <person name="Sanya K."/>
            <person name="Garre V."/>
        </authorList>
    </citation>
    <scope>NUCLEOTIDE SEQUENCE [LARGE SCALE GENOMIC DNA]</scope>
    <source>
        <strain evidence="2 3">MU402</strain>
    </source>
</reference>